<evidence type="ECO:0000256" key="6">
    <source>
        <dbReference type="ARBA" id="ARBA00023134"/>
    </source>
</evidence>
<dbReference type="GO" id="GO:0005525">
    <property type="term" value="F:GTP binding"/>
    <property type="evidence" value="ECO:0007669"/>
    <property type="project" value="UniProtKB-KW"/>
</dbReference>
<dbReference type="PANTHER" id="PTHR43749:SF2">
    <property type="entry name" value="RNA-SPLICING LIGASE RTCB"/>
    <property type="match status" value="1"/>
</dbReference>
<dbReference type="Pfam" id="PF01139">
    <property type="entry name" value="RtcB"/>
    <property type="match status" value="2"/>
</dbReference>
<protein>
    <recommendedName>
        <fullName evidence="1">3'-phosphate/5'-hydroxy nucleic acid ligase</fullName>
        <ecNumber evidence="1">6.5.1.8</ecNumber>
    </recommendedName>
</protein>
<keyword evidence="5" id="KW-0692">RNA repair</keyword>
<dbReference type="RefSeq" id="WP_074705108.1">
    <property type="nucleotide sequence ID" value="NZ_FNRP01000003.1"/>
</dbReference>
<evidence type="ECO:0000256" key="7">
    <source>
        <dbReference type="ARBA" id="ARBA00023211"/>
    </source>
</evidence>
<sequence length="389" mass="43548">MEKVIMGTRLPAKLWLNEVEDSCMSQIMDLTSLPFAFKHIAIMPDAHAGKGMPIGGVLATKGVIVPNAVGVDIGCGMCAIKTNRKAEDFSYTDLTSIMSKIRAAIPLGFDHHTKKQDQELLPRGFDLEEMPILKNQYEACLKQIGTLGGGNHFIEIQKDTETSDVWVMIHSGSRNIGLKVANHYNKIAQYWNEKWYSEMVSGLAYLPMETQMAKDYFREMNYCVAFAFANRQLMMTRICEAIQAVKPETDFEPMINIAHNYAAWENHFDQDVIVHRKGATRAYEGEIGIIPGSMGTKSYIVEGLGNPESFKSCSHGAGRLMGRKDACRRLSLDEEKERMNQQGIIHGLRSQDELDEAPGAYKDIAQVIANERDLVKPLVELAPMAVIKR</sequence>
<evidence type="ECO:0000256" key="3">
    <source>
        <dbReference type="ARBA" id="ARBA00022723"/>
    </source>
</evidence>
<feature type="binding site" evidence="10">
    <location>
        <position position="388"/>
    </location>
    <ligand>
        <name>GMP</name>
        <dbReference type="ChEBI" id="CHEBI:58115"/>
    </ligand>
</feature>
<dbReference type="InterPro" id="IPR001233">
    <property type="entry name" value="RtcB"/>
</dbReference>
<dbReference type="InterPro" id="IPR036025">
    <property type="entry name" value="RtcB-like_sf"/>
</dbReference>
<keyword evidence="6 10" id="KW-0342">GTP-binding</keyword>
<dbReference type="Proteomes" id="UP000183040">
    <property type="component" value="Unassembled WGS sequence"/>
</dbReference>
<dbReference type="AlphaFoldDB" id="A0A1H3Z278"/>
<feature type="binding site" evidence="10">
    <location>
        <begin position="259"/>
        <end position="260"/>
    </location>
    <ligand>
        <name>GMP</name>
        <dbReference type="ChEBI" id="CHEBI:58115"/>
    </ligand>
</feature>
<gene>
    <name evidence="12" type="ORF">SAMN04487924_10319</name>
</gene>
<dbReference type="GO" id="GO:0042245">
    <property type="term" value="P:RNA repair"/>
    <property type="evidence" value="ECO:0007669"/>
    <property type="project" value="UniProtKB-KW"/>
</dbReference>
<feature type="binding site" evidence="11">
    <location>
        <position position="170"/>
    </location>
    <ligand>
        <name>Mn(2+)</name>
        <dbReference type="ChEBI" id="CHEBI:29035"/>
        <label>2</label>
    </ligand>
</feature>
<dbReference type="InterPro" id="IPR052915">
    <property type="entry name" value="RtcB-like"/>
</dbReference>
<feature type="active site" description="GMP-histidine intermediate" evidence="9">
    <location>
        <position position="315"/>
    </location>
</feature>
<feature type="binding site" evidence="10">
    <location>
        <position position="298"/>
    </location>
    <ligand>
        <name>GMP</name>
        <dbReference type="ChEBI" id="CHEBI:58115"/>
    </ligand>
</feature>
<evidence type="ECO:0000256" key="8">
    <source>
        <dbReference type="ARBA" id="ARBA00047746"/>
    </source>
</evidence>
<feature type="binding site" evidence="10">
    <location>
        <begin position="151"/>
        <end position="155"/>
    </location>
    <ligand>
        <name>GMP</name>
        <dbReference type="ChEBI" id="CHEBI:58115"/>
    </ligand>
</feature>
<keyword evidence="4 10" id="KW-0547">Nucleotide-binding</keyword>
<evidence type="ECO:0000256" key="11">
    <source>
        <dbReference type="PIRSR" id="PIRSR601233-3"/>
    </source>
</evidence>
<evidence type="ECO:0000313" key="12">
    <source>
        <dbReference type="EMBL" id="SEA17953.1"/>
    </source>
</evidence>
<evidence type="ECO:0000256" key="10">
    <source>
        <dbReference type="PIRSR" id="PIRSR601233-2"/>
    </source>
</evidence>
<evidence type="ECO:0000313" key="13">
    <source>
        <dbReference type="Proteomes" id="UP000183040"/>
    </source>
</evidence>
<evidence type="ECO:0000256" key="4">
    <source>
        <dbReference type="ARBA" id="ARBA00022741"/>
    </source>
</evidence>
<feature type="binding site" evidence="11">
    <location>
        <position position="72"/>
    </location>
    <ligand>
        <name>Mn(2+)</name>
        <dbReference type="ChEBI" id="CHEBI:29035"/>
        <label>1</label>
    </ligand>
</feature>
<dbReference type="SUPFAM" id="SSF103365">
    <property type="entry name" value="Hypothetical protein PH1602"/>
    <property type="match status" value="1"/>
</dbReference>
<dbReference type="EC" id="6.5.1.8" evidence="1"/>
<reference evidence="12 13" key="1">
    <citation type="submission" date="2016-10" db="EMBL/GenBank/DDBJ databases">
        <authorList>
            <person name="de Groot N.N."/>
        </authorList>
    </citation>
    <scope>NUCLEOTIDE SEQUENCE [LARGE SCALE GENOMIC DNA]</scope>
    <source>
        <strain evidence="12 13">NLAE-zl-G339</strain>
    </source>
</reference>
<dbReference type="GO" id="GO:0006281">
    <property type="term" value="P:DNA repair"/>
    <property type="evidence" value="ECO:0007669"/>
    <property type="project" value="TreeGrafter"/>
</dbReference>
<keyword evidence="7 11" id="KW-0464">Manganese</keyword>
<keyword evidence="2 12" id="KW-0436">Ligase</keyword>
<evidence type="ECO:0000256" key="2">
    <source>
        <dbReference type="ARBA" id="ARBA00022598"/>
    </source>
</evidence>
<feature type="binding site" evidence="10">
    <location>
        <begin position="291"/>
        <end position="294"/>
    </location>
    <ligand>
        <name>GMP</name>
        <dbReference type="ChEBI" id="CHEBI:58115"/>
    </ligand>
</feature>
<dbReference type="GO" id="GO:0006396">
    <property type="term" value="P:RNA processing"/>
    <property type="evidence" value="ECO:0007669"/>
    <property type="project" value="InterPro"/>
</dbReference>
<dbReference type="EMBL" id="FNRP01000003">
    <property type="protein sequence ID" value="SEA17953.1"/>
    <property type="molecule type" value="Genomic_DNA"/>
</dbReference>
<comment type="catalytic activity">
    <reaction evidence="8">
        <text>a 3'-end 3'-phospho-ribonucleotide-RNA + a 5'-end dephospho-ribonucleoside-RNA + GTP = a ribonucleotidyl-ribonucleotide-RNA + GMP + diphosphate</text>
        <dbReference type="Rhea" id="RHEA:68076"/>
        <dbReference type="Rhea" id="RHEA-COMP:10463"/>
        <dbReference type="Rhea" id="RHEA-COMP:13936"/>
        <dbReference type="Rhea" id="RHEA-COMP:17355"/>
        <dbReference type="ChEBI" id="CHEBI:33019"/>
        <dbReference type="ChEBI" id="CHEBI:37565"/>
        <dbReference type="ChEBI" id="CHEBI:58115"/>
        <dbReference type="ChEBI" id="CHEBI:83062"/>
        <dbReference type="ChEBI" id="CHEBI:138284"/>
        <dbReference type="ChEBI" id="CHEBI:173118"/>
        <dbReference type="EC" id="6.5.1.8"/>
    </reaction>
</comment>
<name>A0A1H3Z278_9BACE</name>
<evidence type="ECO:0000256" key="5">
    <source>
        <dbReference type="ARBA" id="ARBA00022800"/>
    </source>
</evidence>
<dbReference type="GO" id="GO:0170057">
    <property type="term" value="F:RNA ligase (GTP) activity"/>
    <property type="evidence" value="ECO:0007669"/>
    <property type="project" value="UniProtKB-EC"/>
</dbReference>
<organism evidence="12 13">
    <name type="scientific">Bacteroides xylanisolvens</name>
    <dbReference type="NCBI Taxonomy" id="371601"/>
    <lineage>
        <taxon>Bacteria</taxon>
        <taxon>Pseudomonadati</taxon>
        <taxon>Bacteroidota</taxon>
        <taxon>Bacteroidia</taxon>
        <taxon>Bacteroidales</taxon>
        <taxon>Bacteroidaceae</taxon>
        <taxon>Bacteroides</taxon>
    </lineage>
</organism>
<feature type="binding site" evidence="11">
    <location>
        <position position="259"/>
    </location>
    <ligand>
        <name>Mn(2+)</name>
        <dbReference type="ChEBI" id="CHEBI:29035"/>
        <label>2</label>
    </ligand>
</feature>
<proteinExistence type="predicted"/>
<keyword evidence="3 11" id="KW-0479">Metal-binding</keyword>
<dbReference type="GO" id="GO:0030145">
    <property type="term" value="F:manganese ion binding"/>
    <property type="evidence" value="ECO:0007669"/>
    <property type="project" value="TreeGrafter"/>
</dbReference>
<accession>A0A1H3Z278</accession>
<dbReference type="GO" id="GO:0003909">
    <property type="term" value="F:DNA ligase activity"/>
    <property type="evidence" value="ECO:0007669"/>
    <property type="project" value="TreeGrafter"/>
</dbReference>
<feature type="binding site" evidence="10">
    <location>
        <begin position="315"/>
        <end position="318"/>
    </location>
    <ligand>
        <name>GMP</name>
        <dbReference type="ChEBI" id="CHEBI:58115"/>
    </ligand>
</feature>
<evidence type="ECO:0000256" key="1">
    <source>
        <dbReference type="ARBA" id="ARBA00012726"/>
    </source>
</evidence>
<comment type="cofactor">
    <cofactor evidence="11">
        <name>Mn(2+)</name>
        <dbReference type="ChEBI" id="CHEBI:29035"/>
    </cofactor>
    <text evidence="11">Binds 2 manganese ions per subunit.</text>
</comment>
<dbReference type="PANTHER" id="PTHR43749">
    <property type="entry name" value="RNA-SPLICING LIGASE RTCB"/>
    <property type="match status" value="1"/>
</dbReference>
<evidence type="ECO:0000256" key="9">
    <source>
        <dbReference type="PIRSR" id="PIRSR601233-1"/>
    </source>
</evidence>
<feature type="binding site" evidence="11">
    <location>
        <position position="152"/>
    </location>
    <ligand>
        <name>Mn(2+)</name>
        <dbReference type="ChEBI" id="CHEBI:29035"/>
        <label>1</label>
    </ligand>
</feature>
<dbReference type="Gene3D" id="3.90.1860.10">
    <property type="entry name" value="tRNA-splicing ligase RtcB"/>
    <property type="match status" value="1"/>
</dbReference>